<reference evidence="1" key="1">
    <citation type="submission" date="2011-04" db="EMBL/GenBank/DDBJ databases">
        <title>Evolution of plant cell wall degrading machinery underlies the functional diversity of forest fungi.</title>
        <authorList>
            <consortium name="US DOE Joint Genome Institute (JGI-PGF)"/>
            <person name="Eastwood D.C."/>
            <person name="Floudas D."/>
            <person name="Binder M."/>
            <person name="Majcherczyk A."/>
            <person name="Schneider P."/>
            <person name="Aerts A."/>
            <person name="Asiegbu F.O."/>
            <person name="Baker S.E."/>
            <person name="Barry K."/>
            <person name="Bendiksby M."/>
            <person name="Blumentritt M."/>
            <person name="Coutinho P.M."/>
            <person name="Cullen D."/>
            <person name="Cullen D."/>
            <person name="Gathman A."/>
            <person name="Goodell B."/>
            <person name="Henrissat B."/>
            <person name="Ihrmark K."/>
            <person name="Kauserud H."/>
            <person name="Kohler A."/>
            <person name="LaButti K."/>
            <person name="Lapidus A."/>
            <person name="Lavin J.L."/>
            <person name="Lee Y.-H."/>
            <person name="Lindquist E."/>
            <person name="Lilly W."/>
            <person name="Lucas S."/>
            <person name="Morin E."/>
            <person name="Murat C."/>
            <person name="Oguiza J.A."/>
            <person name="Park J."/>
            <person name="Pisabarro A.G."/>
            <person name="Riley R."/>
            <person name="Rosling A."/>
            <person name="Salamov A."/>
            <person name="Schmidt O."/>
            <person name="Schmutz J."/>
            <person name="Skrede I."/>
            <person name="Stenlid J."/>
            <person name="Wiebenga A."/>
            <person name="Xie X."/>
            <person name="Kues U."/>
            <person name="Hibbett D.S."/>
            <person name="Hoffmeister D."/>
            <person name="Hogberg N."/>
            <person name="Martin F."/>
            <person name="Grigoriev I.V."/>
            <person name="Watkinson S.C."/>
        </authorList>
    </citation>
    <scope>NUCLEOTIDE SEQUENCE</scope>
    <source>
        <strain evidence="1">S7.9</strain>
    </source>
</reference>
<dbReference type="KEGG" id="sla:SERLADRAFT_404838"/>
<evidence type="ECO:0000313" key="1">
    <source>
        <dbReference type="EMBL" id="EGO30843.1"/>
    </source>
</evidence>
<dbReference type="EMBL" id="GL945428">
    <property type="protein sequence ID" value="EGO30843.1"/>
    <property type="molecule type" value="Genomic_DNA"/>
</dbReference>
<dbReference type="AlphaFoldDB" id="F8NFG4"/>
<dbReference type="RefSeq" id="XP_007312727.1">
    <property type="nucleotide sequence ID" value="XM_007312665.1"/>
</dbReference>
<name>F8NFG4_SERL9</name>
<gene>
    <name evidence="1" type="ORF">SERLADRAFT_404838</name>
</gene>
<proteinExistence type="predicted"/>
<dbReference type="HOGENOM" id="CLU_1611794_0_0_1"/>
<dbReference type="GeneID" id="18812508"/>
<protein>
    <submittedName>
        <fullName evidence="1">Uncharacterized protein</fullName>
    </submittedName>
</protein>
<sequence length="165" mass="17989">MPTTSARTLIMPVIEDVVYWLLSKSLPPYAPPSASPQVYHTSHIPPSPEPLVSVASLIVPPLEVGPVPFPLHIKLLAHRFIQICAVASDMFIPDNMAAISATTNRLVMPTKQATNAQVLLGNYAYVHQFASDGSIIKLFSQGLIVPMLKKMMYSHLFLLAAKVST</sequence>
<organism>
    <name type="scientific">Serpula lacrymans var. lacrymans (strain S7.9)</name>
    <name type="common">Dry rot fungus</name>
    <dbReference type="NCBI Taxonomy" id="578457"/>
    <lineage>
        <taxon>Eukaryota</taxon>
        <taxon>Fungi</taxon>
        <taxon>Dikarya</taxon>
        <taxon>Basidiomycota</taxon>
        <taxon>Agaricomycotina</taxon>
        <taxon>Agaricomycetes</taxon>
        <taxon>Agaricomycetidae</taxon>
        <taxon>Boletales</taxon>
        <taxon>Coniophorineae</taxon>
        <taxon>Serpulaceae</taxon>
        <taxon>Serpula</taxon>
    </lineage>
</organism>
<dbReference type="Proteomes" id="UP000008064">
    <property type="component" value="Unassembled WGS sequence"/>
</dbReference>
<accession>F8NFG4</accession>